<evidence type="ECO:0000256" key="6">
    <source>
        <dbReference type="SAM" id="SignalP"/>
    </source>
</evidence>
<dbReference type="GO" id="GO:0004497">
    <property type="term" value="F:monooxygenase activity"/>
    <property type="evidence" value="ECO:0007669"/>
    <property type="project" value="UniProtKB-KW"/>
</dbReference>
<keyword evidence="9" id="KW-1185">Reference proteome</keyword>
<evidence type="ECO:0000256" key="5">
    <source>
        <dbReference type="ARBA" id="ARBA00023033"/>
    </source>
</evidence>
<dbReference type="GO" id="GO:0071949">
    <property type="term" value="F:FAD binding"/>
    <property type="evidence" value="ECO:0007669"/>
    <property type="project" value="InterPro"/>
</dbReference>
<evidence type="ECO:0000313" key="9">
    <source>
        <dbReference type="Proteomes" id="UP000623467"/>
    </source>
</evidence>
<feature type="signal peptide" evidence="6">
    <location>
        <begin position="1"/>
        <end position="21"/>
    </location>
</feature>
<protein>
    <submittedName>
        <fullName evidence="8">FAD-binding-3 domain-containing protein</fullName>
    </submittedName>
</protein>
<proteinExistence type="inferred from homology"/>
<dbReference type="PRINTS" id="PR00420">
    <property type="entry name" value="RNGMNOXGNASE"/>
</dbReference>
<evidence type="ECO:0000256" key="3">
    <source>
        <dbReference type="ARBA" id="ARBA00022827"/>
    </source>
</evidence>
<feature type="chain" id="PRO_5034748970" evidence="6">
    <location>
        <begin position="22"/>
        <end position="383"/>
    </location>
</feature>
<evidence type="ECO:0000313" key="8">
    <source>
        <dbReference type="EMBL" id="KAF7371319.1"/>
    </source>
</evidence>
<dbReference type="Gene3D" id="3.50.50.60">
    <property type="entry name" value="FAD/NAD(P)-binding domain"/>
    <property type="match status" value="1"/>
</dbReference>
<feature type="domain" description="FAD-binding" evidence="7">
    <location>
        <begin position="9"/>
        <end position="332"/>
    </location>
</feature>
<dbReference type="EMBL" id="JACAZH010000004">
    <property type="protein sequence ID" value="KAF7371319.1"/>
    <property type="molecule type" value="Genomic_DNA"/>
</dbReference>
<dbReference type="PANTHER" id="PTHR13789">
    <property type="entry name" value="MONOOXYGENASE"/>
    <property type="match status" value="1"/>
</dbReference>
<sequence length="383" mass="40973">MAASALNFIIVGASVSGLASAIALKKAGHNALVLEKEPQLGGIGSVQNGSGCAQICPNGCKILLDWGLEAEINAKSAPCSGFSVYKYAKGEAPSPDQLGINRYDPAVLDEARGRYVQFAHRDLVRVLYDVALTPSDKIGSNSAAQVSIMFGSEVVNVDCDACAVTLRSGKIHTAHGIIGADGTNGVVRRALMQEEGTKEDDGPGVAAYCATIPKALVLENNLDVFYHHLGMTIWIGSNQGIRTFVVASLTFGNEQDITLFLYLRNGSHTSTWTQEAEMKITDLLGPCDEHIRKLAELAGPATCVQHELSKLESWVSRSGRVLALGEAAHPFPYGATQAYAVTLEDAAFIGKIFSHTRDRVRVPRVLPGLPRAQRTSRLPHPGR</sequence>
<keyword evidence="2" id="KW-0285">Flavoprotein</keyword>
<keyword evidence="3" id="KW-0274">FAD</keyword>
<reference evidence="8" key="1">
    <citation type="submission" date="2020-05" db="EMBL/GenBank/DDBJ databases">
        <title>Mycena genomes resolve the evolution of fungal bioluminescence.</title>
        <authorList>
            <person name="Tsai I.J."/>
        </authorList>
    </citation>
    <scope>NUCLEOTIDE SEQUENCE</scope>
    <source>
        <strain evidence="8">160909Yilan</strain>
    </source>
</reference>
<dbReference type="AlphaFoldDB" id="A0A8H7DDC9"/>
<dbReference type="SUPFAM" id="SSF51905">
    <property type="entry name" value="FAD/NAD(P)-binding domain"/>
    <property type="match status" value="1"/>
</dbReference>
<evidence type="ECO:0000259" key="7">
    <source>
        <dbReference type="Pfam" id="PF01494"/>
    </source>
</evidence>
<keyword evidence="4" id="KW-0560">Oxidoreductase</keyword>
<evidence type="ECO:0000256" key="1">
    <source>
        <dbReference type="ARBA" id="ARBA00007992"/>
    </source>
</evidence>
<accession>A0A8H7DDC9</accession>
<gene>
    <name evidence="8" type="ORF">MSAN_00768000</name>
</gene>
<comment type="similarity">
    <text evidence="1">Belongs to the paxM FAD-dependent monooxygenase family.</text>
</comment>
<name>A0A8H7DDC9_9AGAR</name>
<keyword evidence="6" id="KW-0732">Signal</keyword>
<evidence type="ECO:0000256" key="2">
    <source>
        <dbReference type="ARBA" id="ARBA00022630"/>
    </source>
</evidence>
<dbReference type="InterPro" id="IPR002938">
    <property type="entry name" value="FAD-bd"/>
</dbReference>
<organism evidence="8 9">
    <name type="scientific">Mycena sanguinolenta</name>
    <dbReference type="NCBI Taxonomy" id="230812"/>
    <lineage>
        <taxon>Eukaryota</taxon>
        <taxon>Fungi</taxon>
        <taxon>Dikarya</taxon>
        <taxon>Basidiomycota</taxon>
        <taxon>Agaricomycotina</taxon>
        <taxon>Agaricomycetes</taxon>
        <taxon>Agaricomycetidae</taxon>
        <taxon>Agaricales</taxon>
        <taxon>Marasmiineae</taxon>
        <taxon>Mycenaceae</taxon>
        <taxon>Mycena</taxon>
    </lineage>
</organism>
<dbReference type="OrthoDB" id="420606at2759"/>
<keyword evidence="5" id="KW-0503">Monooxygenase</keyword>
<dbReference type="InterPro" id="IPR036188">
    <property type="entry name" value="FAD/NAD-bd_sf"/>
</dbReference>
<comment type="caution">
    <text evidence="8">The sequence shown here is derived from an EMBL/GenBank/DDBJ whole genome shotgun (WGS) entry which is preliminary data.</text>
</comment>
<evidence type="ECO:0000256" key="4">
    <source>
        <dbReference type="ARBA" id="ARBA00023002"/>
    </source>
</evidence>
<dbReference type="Proteomes" id="UP000623467">
    <property type="component" value="Unassembled WGS sequence"/>
</dbReference>
<dbReference type="PANTHER" id="PTHR13789:SF147">
    <property type="entry name" value="PUTATIVE (AFU_ORTHOLOGUE AFUA_2G01950)-RELATED"/>
    <property type="match status" value="1"/>
</dbReference>
<dbReference type="Pfam" id="PF01494">
    <property type="entry name" value="FAD_binding_3"/>
    <property type="match status" value="1"/>
</dbReference>
<dbReference type="InterPro" id="IPR050493">
    <property type="entry name" value="FAD-dep_Monooxygenase_BioMet"/>
</dbReference>